<evidence type="ECO:0000313" key="1">
    <source>
        <dbReference type="EMBL" id="SEQ12194.1"/>
    </source>
</evidence>
<dbReference type="AlphaFoldDB" id="A0A1H9DFE8"/>
<proteinExistence type="predicted"/>
<accession>A0A1H9DFE8</accession>
<evidence type="ECO:0000313" key="2">
    <source>
        <dbReference type="Proteomes" id="UP000198833"/>
    </source>
</evidence>
<keyword evidence="2" id="KW-1185">Reference proteome</keyword>
<dbReference type="RefSeq" id="WP_159428860.1">
    <property type="nucleotide sequence ID" value="NZ_CALUDV010000001.1"/>
</dbReference>
<gene>
    <name evidence="1" type="ORF">SAMN04488558_105122</name>
</gene>
<organism evidence="1 2">
    <name type="scientific">Ignavigranum ruoffiae</name>
    <dbReference type="NCBI Taxonomy" id="89093"/>
    <lineage>
        <taxon>Bacteria</taxon>
        <taxon>Bacillati</taxon>
        <taxon>Bacillota</taxon>
        <taxon>Bacilli</taxon>
        <taxon>Lactobacillales</taxon>
        <taxon>Aerococcaceae</taxon>
        <taxon>Ignavigranum</taxon>
    </lineage>
</organism>
<dbReference type="EMBL" id="FOEN01000005">
    <property type="protein sequence ID" value="SEQ12194.1"/>
    <property type="molecule type" value="Genomic_DNA"/>
</dbReference>
<reference evidence="1 2" key="1">
    <citation type="submission" date="2016-10" db="EMBL/GenBank/DDBJ databases">
        <authorList>
            <person name="de Groot N.N."/>
        </authorList>
    </citation>
    <scope>NUCLEOTIDE SEQUENCE [LARGE SCALE GENOMIC DNA]</scope>
    <source>
        <strain evidence="1 2">DSM 15695</strain>
    </source>
</reference>
<dbReference type="STRING" id="89093.SAMN04488558_105122"/>
<protein>
    <submittedName>
        <fullName evidence="1">Uncharacterized protein</fullName>
    </submittedName>
</protein>
<dbReference type="Proteomes" id="UP000198833">
    <property type="component" value="Unassembled WGS sequence"/>
</dbReference>
<name>A0A1H9DFE8_9LACT</name>
<sequence>MKKLKVFVALFGLAVNLMGLLGQTEMVALGGPGDGLPPVIWKAPTR</sequence>